<evidence type="ECO:0000256" key="13">
    <source>
        <dbReference type="SAM" id="MobiDB-lite"/>
    </source>
</evidence>
<dbReference type="GO" id="GO:0044208">
    <property type="term" value="P:'de novo' AMP biosynthetic process"/>
    <property type="evidence" value="ECO:0007669"/>
    <property type="project" value="UniProtKB-UniPathway"/>
</dbReference>
<evidence type="ECO:0000256" key="11">
    <source>
        <dbReference type="ARBA" id="ARBA00047513"/>
    </source>
</evidence>
<dbReference type="GO" id="GO:0070626">
    <property type="term" value="F:(S)-2-(5-amino-1-(5-phospho-D-ribosyl)imidazole-4-carboxamido) succinate lyase (fumarate-forming) activity"/>
    <property type="evidence" value="ECO:0007669"/>
    <property type="project" value="TreeGrafter"/>
</dbReference>
<dbReference type="UniPathway" id="UPA00075">
    <property type="reaction ID" value="UER00336"/>
</dbReference>
<dbReference type="SMART" id="SM00998">
    <property type="entry name" value="ADSL_C"/>
    <property type="match status" value="1"/>
</dbReference>
<evidence type="ECO:0000256" key="6">
    <source>
        <dbReference type="ARBA" id="ARBA00012339"/>
    </source>
</evidence>
<comment type="caution">
    <text evidence="15">The sequence shown here is derived from an EMBL/GenBank/DDBJ whole genome shotgun (WGS) entry which is preliminary data.</text>
</comment>
<comment type="catalytic activity">
    <reaction evidence="1 12">
        <text>(2S)-2-[5-amino-1-(5-phospho-beta-D-ribosyl)imidazole-4-carboxamido]succinate = 5-amino-1-(5-phospho-beta-D-ribosyl)imidazole-4-carboxamide + fumarate</text>
        <dbReference type="Rhea" id="RHEA:23920"/>
        <dbReference type="ChEBI" id="CHEBI:29806"/>
        <dbReference type="ChEBI" id="CHEBI:58443"/>
        <dbReference type="ChEBI" id="CHEBI:58475"/>
        <dbReference type="EC" id="4.3.2.2"/>
    </reaction>
</comment>
<dbReference type="InterPro" id="IPR019468">
    <property type="entry name" value="AdenyloSucc_lyase_C"/>
</dbReference>
<comment type="catalytic activity">
    <reaction evidence="11 12">
        <text>N(6)-(1,2-dicarboxyethyl)-AMP = fumarate + AMP</text>
        <dbReference type="Rhea" id="RHEA:16853"/>
        <dbReference type="ChEBI" id="CHEBI:29806"/>
        <dbReference type="ChEBI" id="CHEBI:57567"/>
        <dbReference type="ChEBI" id="CHEBI:456215"/>
        <dbReference type="EC" id="4.3.2.2"/>
    </reaction>
</comment>
<dbReference type="NCBIfam" id="TIGR00928">
    <property type="entry name" value="purB"/>
    <property type="match status" value="1"/>
</dbReference>
<dbReference type="PRINTS" id="PR00149">
    <property type="entry name" value="FUMRATELYASE"/>
</dbReference>
<dbReference type="UniPathway" id="UPA00074">
    <property type="reaction ID" value="UER00132"/>
</dbReference>
<comment type="pathway">
    <text evidence="2 12">Purine metabolism; IMP biosynthesis via de novo pathway; 5-amino-1-(5-phospho-D-ribosyl)imidazole-4-carboxamide from 5-amino-1-(5-phospho-D-ribosyl)imidazole-4-carboxylate: step 2/2.</text>
</comment>
<dbReference type="GO" id="GO:0004018">
    <property type="term" value="F:N6-(1,2-dicarboxyethyl)AMP AMP-lyase (fumarate-forming) activity"/>
    <property type="evidence" value="ECO:0007669"/>
    <property type="project" value="InterPro"/>
</dbReference>
<dbReference type="InterPro" id="IPR004769">
    <property type="entry name" value="Pur_lyase"/>
</dbReference>
<evidence type="ECO:0000256" key="4">
    <source>
        <dbReference type="ARBA" id="ARBA00008273"/>
    </source>
</evidence>
<dbReference type="CDD" id="cd03302">
    <property type="entry name" value="Adenylsuccinate_lyase_2"/>
    <property type="match status" value="1"/>
</dbReference>
<dbReference type="FunFam" id="1.10.275.60:FF:000001">
    <property type="entry name" value="Adenylosuccinate lyase"/>
    <property type="match status" value="1"/>
</dbReference>
<comment type="pathway">
    <text evidence="3 12">Purine metabolism; AMP biosynthesis via de novo pathway; AMP from IMP: step 2/2.</text>
</comment>
<dbReference type="InterPro" id="IPR022761">
    <property type="entry name" value="Fumarate_lyase_N"/>
</dbReference>
<evidence type="ECO:0000313" key="16">
    <source>
        <dbReference type="Proteomes" id="UP000308768"/>
    </source>
</evidence>
<dbReference type="Gene3D" id="1.20.200.10">
    <property type="entry name" value="Fumarase/aspartase (Central domain)"/>
    <property type="match status" value="1"/>
</dbReference>
<evidence type="ECO:0000256" key="7">
    <source>
        <dbReference type="ARBA" id="ARBA00017058"/>
    </source>
</evidence>
<evidence type="ECO:0000256" key="1">
    <source>
        <dbReference type="ARBA" id="ARBA00000598"/>
    </source>
</evidence>
<evidence type="ECO:0000256" key="10">
    <source>
        <dbReference type="ARBA" id="ARBA00030717"/>
    </source>
</evidence>
<evidence type="ECO:0000256" key="12">
    <source>
        <dbReference type="RuleBase" id="RU361172"/>
    </source>
</evidence>
<evidence type="ECO:0000313" key="15">
    <source>
        <dbReference type="EMBL" id="TKA69472.1"/>
    </source>
</evidence>
<dbReference type="GO" id="GO:0005829">
    <property type="term" value="C:cytosol"/>
    <property type="evidence" value="ECO:0007669"/>
    <property type="project" value="TreeGrafter"/>
</dbReference>
<dbReference type="PROSITE" id="PS00163">
    <property type="entry name" value="FUMARATE_LYASES"/>
    <property type="match status" value="1"/>
</dbReference>
<dbReference type="InterPro" id="IPR020557">
    <property type="entry name" value="Fumarate_lyase_CS"/>
</dbReference>
<evidence type="ECO:0000256" key="9">
    <source>
        <dbReference type="ARBA" id="ARBA00023239"/>
    </source>
</evidence>
<dbReference type="Gene3D" id="1.10.275.60">
    <property type="match status" value="1"/>
</dbReference>
<dbReference type="PANTHER" id="PTHR43172:SF1">
    <property type="entry name" value="ADENYLOSUCCINATE LYASE"/>
    <property type="match status" value="1"/>
</dbReference>
<dbReference type="PANTHER" id="PTHR43172">
    <property type="entry name" value="ADENYLOSUCCINATE LYASE"/>
    <property type="match status" value="1"/>
</dbReference>
<dbReference type="FunFam" id="1.10.40.30:FF:000005">
    <property type="entry name" value="Adenylosuccinate lyase"/>
    <property type="match status" value="1"/>
</dbReference>
<dbReference type="OrthoDB" id="406045at2759"/>
<dbReference type="Proteomes" id="UP000308768">
    <property type="component" value="Unassembled WGS sequence"/>
</dbReference>
<keyword evidence="16" id="KW-1185">Reference proteome</keyword>
<dbReference type="Pfam" id="PF10397">
    <property type="entry name" value="ADSL_C"/>
    <property type="match status" value="1"/>
</dbReference>
<keyword evidence="8 12" id="KW-0658">Purine biosynthesis</keyword>
<dbReference type="InterPro" id="IPR000362">
    <property type="entry name" value="Fumarate_lyase_fam"/>
</dbReference>
<dbReference type="AlphaFoldDB" id="A0A4U0X001"/>
<dbReference type="EMBL" id="NAJN01000728">
    <property type="protein sequence ID" value="TKA69472.1"/>
    <property type="molecule type" value="Genomic_DNA"/>
</dbReference>
<dbReference type="Pfam" id="PF00206">
    <property type="entry name" value="Lyase_1"/>
    <property type="match status" value="1"/>
</dbReference>
<dbReference type="InterPro" id="IPR008948">
    <property type="entry name" value="L-Aspartase-like"/>
</dbReference>
<comment type="similarity">
    <text evidence="4 12">Belongs to the lyase 1 family. Adenylosuccinate lyase subfamily.</text>
</comment>
<dbReference type="EC" id="4.3.2.2" evidence="6 12"/>
<evidence type="ECO:0000256" key="2">
    <source>
        <dbReference type="ARBA" id="ARBA00004706"/>
    </source>
</evidence>
<keyword evidence="9 12" id="KW-0456">Lyase</keyword>
<protein>
    <recommendedName>
        <fullName evidence="7 12">Adenylosuccinate lyase</fullName>
        <shortName evidence="12">ASL</shortName>
        <ecNumber evidence="6 12">4.3.2.2</ecNumber>
    </recommendedName>
    <alternativeName>
        <fullName evidence="10 12">Adenylosuccinase</fullName>
    </alternativeName>
</protein>
<sequence>METITASSAFSASKDEASTKSQSKFSHDVPPSGVLPNDVYQNPLNSRYCSQEMKHLFSPRMRFSTWRKLWLWLAEAEKSLGLAISDEAISQMKAHLDIQDEEFALAEEEEKRRRHDVMAHVHTFGVAAPAAAGIIHWGATSCYCTDNADLIFLRDGLDLLLPKLATVIKKLIDFAMEYKDMAALGFTHLQPAQLTTVGKRACLWIQHLLMDLRNIERARDDLRFRGVKGTTGTQASFLEIFHGDHEKVEKLDELVTEKAGFKSAYIISSQTYSRKIDVDVLQALSSFGATCEQMAQDIRHLANMKEIEEPFEKDQIGSSAMAYKRNPMRSERLTSLGRFLKNTSINASDTFASRWFERTLDDSAIRRLTIPQAFLTADACLILLNNISSGLVVYPAVIRKNIMAELPFMATENIIMAICAQGGSRQEAHEEVRVLSHQAADVVKKEGKENDLIERIKRTPFFQPIVGQLDSLTDTRKFIGRAPQQVGPDAVDDNNGIEGVVRGGDAAIYPGLSAIVVWNGALDAECQDRIRCSPGKSYELSAQMCADIYNVVQHKGQIAVVEVP</sequence>
<dbReference type="GO" id="GO:0006189">
    <property type="term" value="P:'de novo' IMP biosynthetic process"/>
    <property type="evidence" value="ECO:0007669"/>
    <property type="project" value="UniProtKB-UniPathway"/>
</dbReference>
<name>A0A4U0X001_9PEZI</name>
<feature type="compositionally biased region" description="Polar residues" evidence="13">
    <location>
        <begin position="1"/>
        <end position="11"/>
    </location>
</feature>
<comment type="subunit">
    <text evidence="5">Homotetramer. Residues from neighboring subunits contribute catalytic and substrate-binding residues to each active site.</text>
</comment>
<organism evidence="15 16">
    <name type="scientific">Cryomyces minteri</name>
    <dbReference type="NCBI Taxonomy" id="331657"/>
    <lineage>
        <taxon>Eukaryota</taxon>
        <taxon>Fungi</taxon>
        <taxon>Dikarya</taxon>
        <taxon>Ascomycota</taxon>
        <taxon>Pezizomycotina</taxon>
        <taxon>Dothideomycetes</taxon>
        <taxon>Dothideomycetes incertae sedis</taxon>
        <taxon>Cryomyces</taxon>
    </lineage>
</organism>
<dbReference type="Gene3D" id="1.10.40.30">
    <property type="entry name" value="Fumarase/aspartase (C-terminal domain)"/>
    <property type="match status" value="1"/>
</dbReference>
<accession>A0A4U0X001</accession>
<reference evidence="15 16" key="1">
    <citation type="submission" date="2017-03" db="EMBL/GenBank/DDBJ databases">
        <title>Genomes of endolithic fungi from Antarctica.</title>
        <authorList>
            <person name="Coleine C."/>
            <person name="Masonjones S."/>
            <person name="Stajich J.E."/>
        </authorList>
    </citation>
    <scope>NUCLEOTIDE SEQUENCE [LARGE SCALE GENOMIC DNA]</scope>
    <source>
        <strain evidence="15 16">CCFEE 5187</strain>
    </source>
</reference>
<feature type="region of interest" description="Disordered" evidence="13">
    <location>
        <begin position="1"/>
        <end position="33"/>
    </location>
</feature>
<proteinExistence type="inferred from homology"/>
<evidence type="ECO:0000256" key="5">
    <source>
        <dbReference type="ARBA" id="ARBA00011668"/>
    </source>
</evidence>
<feature type="domain" description="Adenylosuccinate lyase C-terminal" evidence="14">
    <location>
        <begin position="406"/>
        <end position="492"/>
    </location>
</feature>
<dbReference type="STRING" id="331657.A0A4U0X001"/>
<evidence type="ECO:0000256" key="8">
    <source>
        <dbReference type="ARBA" id="ARBA00022755"/>
    </source>
</evidence>
<evidence type="ECO:0000256" key="3">
    <source>
        <dbReference type="ARBA" id="ARBA00004734"/>
    </source>
</evidence>
<evidence type="ECO:0000259" key="14">
    <source>
        <dbReference type="SMART" id="SM00998"/>
    </source>
</evidence>
<gene>
    <name evidence="15" type="ORF">B0A49_05210</name>
</gene>
<dbReference type="SUPFAM" id="SSF48557">
    <property type="entry name" value="L-aspartase-like"/>
    <property type="match status" value="1"/>
</dbReference>